<name>A0A2L2YCS2_PARTP</name>
<dbReference type="GeneID" id="107437339"/>
<dbReference type="EMBL" id="IAAA01019534">
    <property type="protein sequence ID" value="LAA05807.1"/>
    <property type="molecule type" value="mRNA"/>
</dbReference>
<dbReference type="KEGG" id="ptep:107437339"/>
<evidence type="ECO:0000313" key="1">
    <source>
        <dbReference type="EMBL" id="LAA05807.1"/>
    </source>
</evidence>
<dbReference type="AlphaFoldDB" id="A0A2L2YCS2"/>
<accession>A0A2L2YCS2</accession>
<organism evidence="1">
    <name type="scientific">Parasteatoda tepidariorum</name>
    <name type="common">Common house spider</name>
    <name type="synonym">Achaearanea tepidariorum</name>
    <dbReference type="NCBI Taxonomy" id="114398"/>
    <lineage>
        <taxon>Eukaryota</taxon>
        <taxon>Metazoa</taxon>
        <taxon>Ecdysozoa</taxon>
        <taxon>Arthropoda</taxon>
        <taxon>Chelicerata</taxon>
        <taxon>Arachnida</taxon>
        <taxon>Araneae</taxon>
        <taxon>Araneomorphae</taxon>
        <taxon>Entelegynae</taxon>
        <taxon>Araneoidea</taxon>
        <taxon>Theridiidae</taxon>
        <taxon>Parasteatoda</taxon>
    </lineage>
</organism>
<dbReference type="EMBL" id="IAAA01019533">
    <property type="protein sequence ID" value="LAA05803.1"/>
    <property type="molecule type" value="mRNA"/>
</dbReference>
<protein>
    <submittedName>
        <fullName evidence="1">Uncharacterized protein</fullName>
    </submittedName>
</protein>
<dbReference type="OrthoDB" id="9992480at2759"/>
<reference evidence="1" key="1">
    <citation type="journal article" date="2016" name="Mol. Ecol. Resour.">
        <title>Evaluation of the impact of RNA preservation methods of spiders for de novo transcriptome assembly.</title>
        <authorList>
            <person name="Kono N."/>
            <person name="Nakamura H."/>
            <person name="Ito Y."/>
            <person name="Tomita M."/>
            <person name="Arakawa K."/>
        </authorList>
    </citation>
    <scope>NUCLEOTIDE SEQUENCE</scope>
    <source>
        <tissue evidence="1">Whole body</tissue>
    </source>
</reference>
<dbReference type="RefSeq" id="XP_015904789.1">
    <property type="nucleotide sequence ID" value="XM_016049303.4"/>
</dbReference>
<proteinExistence type="evidence at transcript level"/>
<sequence length="432" mass="49509">MVSTWSSGATLPSTQFQSMFSEEKSQSGLTFVDFLPEQRSRGGFFSQAKYETFRSLVDRANDWLRANPQWKIKTCESVEFKDKGNEIDSEKMIYLEYGEASTCYIRGLRLWISKRNSGEERSQQIGYINIVPEKKKDGGIFSSAVFEDLDEVIDRFNSMIKNQPIPGRIITIESQEMKTKQSSDFEPDKSSWIESGQMANHFLFVIRIFFELSDAEVEEIGIKDFIPDILERGGIFSLPKYELFSTMVNKASVWCSQQADIRICNAQSLEIKVRRGNEVDTQKMNYFEHSGRATFYVRILRLTYVKPPLYTKTDFKSSDISHISCKSFVPVQISSGIFFPEFETLNETKERISAWMKATGARVINCETTAMRLHGAGESKYGSEATCSCSQSERNQFWVYVIRLYINGPYVEPSAGMLPPVPVMQKKNCYIQ</sequence>